<dbReference type="PANTHER" id="PTHR23235:SF152">
    <property type="entry name" value="SI:DKEY-210J14.3"/>
    <property type="match status" value="1"/>
</dbReference>
<proteinExistence type="inferred from homology"/>
<evidence type="ECO:0000256" key="6">
    <source>
        <dbReference type="ARBA" id="ARBA00022833"/>
    </source>
</evidence>
<keyword evidence="5 11" id="KW-0863">Zinc-finger</keyword>
<feature type="domain" description="C2H2-type" evidence="12">
    <location>
        <begin position="340"/>
        <end position="367"/>
    </location>
</feature>
<feature type="domain" description="C2H2-type" evidence="12">
    <location>
        <begin position="284"/>
        <end position="311"/>
    </location>
</feature>
<feature type="domain" description="C2H2-type" evidence="12">
    <location>
        <begin position="452"/>
        <end position="479"/>
    </location>
</feature>
<evidence type="ECO:0000256" key="5">
    <source>
        <dbReference type="ARBA" id="ARBA00022771"/>
    </source>
</evidence>
<feature type="domain" description="C2H2-type" evidence="12">
    <location>
        <begin position="396"/>
        <end position="423"/>
    </location>
</feature>
<keyword evidence="3" id="KW-0479">Metal-binding</keyword>
<name>A0A4U1FG92_MONMO</name>
<dbReference type="AlphaFoldDB" id="A0A4U1FG92"/>
<evidence type="ECO:0000259" key="12">
    <source>
        <dbReference type="PROSITE" id="PS50157"/>
    </source>
</evidence>
<evidence type="ECO:0000256" key="11">
    <source>
        <dbReference type="PROSITE-ProRule" id="PRU00042"/>
    </source>
</evidence>
<sequence length="530" mass="59091">MRPEDQKEQVDVGGPGEVVVVVNKTDPEAKRRELPFFVLSPVCGSVTGSAGAWSVSGPPNLPSLPPGASSFSFKTCFLLALQIGDQRSKLQARPMETQADRVSQEPQALLESALPSSKVPAFSDKDSLGDEMLAAALLKAKAQLHLFSRFFFLPFSFPVSLARFSYSALATYSLDGETRTEHDPEISEDTGSHGVLLGRFQKDISQGLKFEEAYEQEVSLKRQLGSSSGERLNRKIQDFGQVTVEEKRTPMGGRSEKYSDLGNSFTVSSNLISQQRLPVGDRPHKCDECSKSFNRTSDLIQHQRIHTGEKPYECSECGKAFSQSSHLIQHQRIHTGEKPYECNDCGKTFSCSSALILHRRIHTGEKPYECNECGKTFSWSSTLTHHQRIHTGEKPYACNECGKAFSRSSTLIHHQRIHTGEKPYECNECGKAFSQSSHLYQHQRIHTGEKPYECMECGGKFTYSSGLIQHQRIHTGENPYECSECGKAFRYSSALVRHQRIHTGEKPLNVMGVSKSSLRVTAELNIREST</sequence>
<dbReference type="FunFam" id="3.30.160.60:FF:000944">
    <property type="entry name" value="zinc finger protein 232 isoform X1"/>
    <property type="match status" value="1"/>
</dbReference>
<keyword evidence="10" id="KW-0539">Nucleus</keyword>
<gene>
    <name evidence="13" type="ORF">EI555_019624</name>
</gene>
<evidence type="ECO:0000256" key="10">
    <source>
        <dbReference type="ARBA" id="ARBA00023242"/>
    </source>
</evidence>
<dbReference type="Pfam" id="PF00096">
    <property type="entry name" value="zf-C2H2"/>
    <property type="match status" value="8"/>
</dbReference>
<feature type="domain" description="C2H2-type" evidence="12">
    <location>
        <begin position="480"/>
        <end position="507"/>
    </location>
</feature>
<reference evidence="14" key="1">
    <citation type="journal article" date="2019" name="IScience">
        <title>Narwhal Genome Reveals Long-Term Low Genetic Diversity despite Current Large Abundance Size.</title>
        <authorList>
            <person name="Westbury M.V."/>
            <person name="Petersen B."/>
            <person name="Garde E."/>
            <person name="Heide-Jorgensen M.P."/>
            <person name="Lorenzen E.D."/>
        </authorList>
    </citation>
    <scope>NUCLEOTIDE SEQUENCE [LARGE SCALE GENOMIC DNA]</scope>
</reference>
<dbReference type="FunFam" id="3.30.160.60:FF:004137">
    <property type="match status" value="2"/>
</dbReference>
<keyword evidence="7" id="KW-0805">Transcription regulation</keyword>
<comment type="subcellular location">
    <subcellularLocation>
        <location evidence="1">Nucleus</location>
    </subcellularLocation>
</comment>
<dbReference type="PROSITE" id="PS50157">
    <property type="entry name" value="ZINC_FINGER_C2H2_2"/>
    <property type="match status" value="8"/>
</dbReference>
<keyword evidence="6" id="KW-0862">Zinc</keyword>
<dbReference type="SUPFAM" id="SSF57667">
    <property type="entry name" value="beta-beta-alpha zinc fingers"/>
    <property type="match status" value="5"/>
</dbReference>
<dbReference type="GO" id="GO:0008270">
    <property type="term" value="F:zinc ion binding"/>
    <property type="evidence" value="ECO:0007669"/>
    <property type="project" value="UniProtKB-KW"/>
</dbReference>
<keyword evidence="4" id="KW-0677">Repeat</keyword>
<dbReference type="FunFam" id="3.30.160.60:FF:000512">
    <property type="entry name" value="zinc finger protein 197 isoform X1"/>
    <property type="match status" value="1"/>
</dbReference>
<dbReference type="FunFam" id="3.30.160.60:FF:002402">
    <property type="entry name" value="Zinc finger protein 347"/>
    <property type="match status" value="2"/>
</dbReference>
<dbReference type="FunFam" id="3.30.160.60:FF:000352">
    <property type="entry name" value="zinc finger protein 3 homolog"/>
    <property type="match status" value="1"/>
</dbReference>
<dbReference type="Gene3D" id="3.30.160.60">
    <property type="entry name" value="Classic Zinc Finger"/>
    <property type="match status" value="8"/>
</dbReference>
<dbReference type="Proteomes" id="UP000308365">
    <property type="component" value="Unassembled WGS sequence"/>
</dbReference>
<evidence type="ECO:0000256" key="8">
    <source>
        <dbReference type="ARBA" id="ARBA00023125"/>
    </source>
</evidence>
<feature type="domain" description="C2H2-type" evidence="12">
    <location>
        <begin position="424"/>
        <end position="451"/>
    </location>
</feature>
<comment type="similarity">
    <text evidence="2">Belongs to the krueppel C2H2-type zinc-finger protein family.</text>
</comment>
<dbReference type="PROSITE" id="PS00028">
    <property type="entry name" value="ZINC_FINGER_C2H2_1"/>
    <property type="match status" value="8"/>
</dbReference>
<comment type="caution">
    <text evidence="13">The sequence shown here is derived from an EMBL/GenBank/DDBJ whole genome shotgun (WGS) entry which is preliminary data.</text>
</comment>
<accession>A0A4U1FG92</accession>
<evidence type="ECO:0000256" key="3">
    <source>
        <dbReference type="ARBA" id="ARBA00022723"/>
    </source>
</evidence>
<protein>
    <recommendedName>
        <fullName evidence="12">C2H2-type domain-containing protein</fullName>
    </recommendedName>
</protein>
<evidence type="ECO:0000256" key="9">
    <source>
        <dbReference type="ARBA" id="ARBA00023163"/>
    </source>
</evidence>
<evidence type="ECO:0000256" key="7">
    <source>
        <dbReference type="ARBA" id="ARBA00023015"/>
    </source>
</evidence>
<keyword evidence="9" id="KW-0804">Transcription</keyword>
<dbReference type="FunFam" id="3.30.160.60:FF:000824">
    <property type="entry name" value="Zinc finger protein 184"/>
    <property type="match status" value="1"/>
</dbReference>
<evidence type="ECO:0000256" key="4">
    <source>
        <dbReference type="ARBA" id="ARBA00022737"/>
    </source>
</evidence>
<dbReference type="GO" id="GO:0000978">
    <property type="term" value="F:RNA polymerase II cis-regulatory region sequence-specific DNA binding"/>
    <property type="evidence" value="ECO:0007669"/>
    <property type="project" value="TreeGrafter"/>
</dbReference>
<dbReference type="EMBL" id="RWIC01000145">
    <property type="protein sequence ID" value="TKC48803.1"/>
    <property type="molecule type" value="Genomic_DNA"/>
</dbReference>
<dbReference type="InterPro" id="IPR013087">
    <property type="entry name" value="Znf_C2H2_type"/>
</dbReference>
<feature type="domain" description="C2H2-type" evidence="12">
    <location>
        <begin position="312"/>
        <end position="339"/>
    </location>
</feature>
<dbReference type="SMART" id="SM00355">
    <property type="entry name" value="ZnF_C2H2"/>
    <property type="match status" value="8"/>
</dbReference>
<evidence type="ECO:0000256" key="2">
    <source>
        <dbReference type="ARBA" id="ARBA00006991"/>
    </source>
</evidence>
<dbReference type="InterPro" id="IPR036236">
    <property type="entry name" value="Znf_C2H2_sf"/>
</dbReference>
<keyword evidence="8" id="KW-0238">DNA-binding</keyword>
<evidence type="ECO:0000313" key="14">
    <source>
        <dbReference type="Proteomes" id="UP000308365"/>
    </source>
</evidence>
<dbReference type="GO" id="GO:0005634">
    <property type="term" value="C:nucleus"/>
    <property type="evidence" value="ECO:0007669"/>
    <property type="project" value="UniProtKB-SubCell"/>
</dbReference>
<evidence type="ECO:0000256" key="1">
    <source>
        <dbReference type="ARBA" id="ARBA00004123"/>
    </source>
</evidence>
<feature type="domain" description="C2H2-type" evidence="12">
    <location>
        <begin position="368"/>
        <end position="395"/>
    </location>
</feature>
<organism evidence="13 14">
    <name type="scientific">Monodon monoceros</name>
    <name type="common">Narwhal</name>
    <name type="synonym">Ceratodon monodon</name>
    <dbReference type="NCBI Taxonomy" id="40151"/>
    <lineage>
        <taxon>Eukaryota</taxon>
        <taxon>Metazoa</taxon>
        <taxon>Chordata</taxon>
        <taxon>Craniata</taxon>
        <taxon>Vertebrata</taxon>
        <taxon>Euteleostomi</taxon>
        <taxon>Mammalia</taxon>
        <taxon>Eutheria</taxon>
        <taxon>Laurasiatheria</taxon>
        <taxon>Artiodactyla</taxon>
        <taxon>Whippomorpha</taxon>
        <taxon>Cetacea</taxon>
        <taxon>Odontoceti</taxon>
        <taxon>Monodontidae</taxon>
        <taxon>Monodon</taxon>
    </lineage>
</organism>
<dbReference type="FunFam" id="3.30.160.60:FF:002343">
    <property type="entry name" value="Zinc finger protein 33A"/>
    <property type="match status" value="1"/>
</dbReference>
<dbReference type="FunFam" id="3.30.160.60:FF:000016">
    <property type="entry name" value="zinc finger protein 37 homolog"/>
    <property type="match status" value="1"/>
</dbReference>
<evidence type="ECO:0000313" key="13">
    <source>
        <dbReference type="EMBL" id="TKC48803.1"/>
    </source>
</evidence>
<dbReference type="PANTHER" id="PTHR23235">
    <property type="entry name" value="KRUEPPEL-LIKE TRANSCRIPTION FACTOR"/>
    <property type="match status" value="1"/>
</dbReference>
<dbReference type="GO" id="GO:0000981">
    <property type="term" value="F:DNA-binding transcription factor activity, RNA polymerase II-specific"/>
    <property type="evidence" value="ECO:0007669"/>
    <property type="project" value="TreeGrafter"/>
</dbReference>